<organism evidence="9 10">
    <name type="scientific">Tilletiaria anomala (strain ATCC 24038 / CBS 436.72 / UBC 951)</name>
    <dbReference type="NCBI Taxonomy" id="1037660"/>
    <lineage>
        <taxon>Eukaryota</taxon>
        <taxon>Fungi</taxon>
        <taxon>Dikarya</taxon>
        <taxon>Basidiomycota</taxon>
        <taxon>Ustilaginomycotina</taxon>
        <taxon>Exobasidiomycetes</taxon>
        <taxon>Georgefischeriales</taxon>
        <taxon>Tilletiariaceae</taxon>
        <taxon>Tilletiaria</taxon>
    </lineage>
</organism>
<dbReference type="EMBL" id="JMSN01000073">
    <property type="protein sequence ID" value="KDN42092.1"/>
    <property type="molecule type" value="Genomic_DNA"/>
</dbReference>
<dbReference type="GO" id="GO:0047750">
    <property type="term" value="F:cholestenol delta-isomerase activity"/>
    <property type="evidence" value="ECO:0007669"/>
    <property type="project" value="InterPro"/>
</dbReference>
<evidence type="ECO:0000256" key="7">
    <source>
        <dbReference type="SAM" id="Phobius"/>
    </source>
</evidence>
<sequence length="161" mass="18054">HGPVEGSWLYLSTGGRTVNASKSFLANLWKDYAKADQRWGWADPTCVSIEILTVLGAGPIAAYCAYLLTKNDPRYHFWAIVLSTGEIYGGFMTFSPEWLTGNKFLIGSSDFLLFYVYLCFMNLVWVFVPLYLLYDSYQAVTTGAKAAYVVKASLASVRKKR</sequence>
<evidence type="ECO:0000256" key="3">
    <source>
        <dbReference type="ARBA" id="ARBA00022692"/>
    </source>
</evidence>
<comment type="similarity">
    <text evidence="2">Belongs to the EBP family.</text>
</comment>
<evidence type="ECO:0000313" key="9">
    <source>
        <dbReference type="EMBL" id="KDN42092.1"/>
    </source>
</evidence>
<accession>A0A066VK26</accession>
<dbReference type="RefSeq" id="XP_013241956.1">
    <property type="nucleotide sequence ID" value="XM_013386502.1"/>
</dbReference>
<name>A0A066VK26_TILAU</name>
<evidence type="ECO:0000313" key="10">
    <source>
        <dbReference type="Proteomes" id="UP000027361"/>
    </source>
</evidence>
<dbReference type="OMA" id="VYLWLYL"/>
<dbReference type="PANTHER" id="PTHR14207:SF1">
    <property type="entry name" value="EMOPAMIL-BINDING PROTEIN-LIKE"/>
    <property type="match status" value="1"/>
</dbReference>
<dbReference type="InterPro" id="IPR033118">
    <property type="entry name" value="EXPERA"/>
</dbReference>
<feature type="transmembrane region" description="Helical" evidence="7">
    <location>
        <begin position="75"/>
        <end position="94"/>
    </location>
</feature>
<dbReference type="InterPro" id="IPR007905">
    <property type="entry name" value="EBP"/>
</dbReference>
<dbReference type="Pfam" id="PF05241">
    <property type="entry name" value="EBP"/>
    <property type="match status" value="1"/>
</dbReference>
<feature type="transmembrane region" description="Helical" evidence="7">
    <location>
        <begin position="47"/>
        <end position="68"/>
    </location>
</feature>
<dbReference type="GO" id="GO:0005783">
    <property type="term" value="C:endoplasmic reticulum"/>
    <property type="evidence" value="ECO:0007669"/>
    <property type="project" value="TreeGrafter"/>
</dbReference>
<protein>
    <recommendedName>
        <fullName evidence="8">EXPERA domain-containing protein</fullName>
    </recommendedName>
</protein>
<dbReference type="STRING" id="1037660.A0A066VK26"/>
<dbReference type="InParanoid" id="A0A066VK26"/>
<comment type="subcellular location">
    <subcellularLocation>
        <location evidence="1">Membrane</location>
        <topology evidence="1">Multi-pass membrane protein</topology>
    </subcellularLocation>
</comment>
<evidence type="ECO:0000256" key="6">
    <source>
        <dbReference type="PROSITE-ProRule" id="PRU01087"/>
    </source>
</evidence>
<dbReference type="GeneID" id="25262570"/>
<dbReference type="GO" id="GO:0016125">
    <property type="term" value="P:sterol metabolic process"/>
    <property type="evidence" value="ECO:0007669"/>
    <property type="project" value="InterPro"/>
</dbReference>
<dbReference type="GO" id="GO:0016020">
    <property type="term" value="C:membrane"/>
    <property type="evidence" value="ECO:0007669"/>
    <property type="project" value="UniProtKB-SubCell"/>
</dbReference>
<dbReference type="Proteomes" id="UP000027361">
    <property type="component" value="Unassembled WGS sequence"/>
</dbReference>
<feature type="non-terminal residue" evidence="9">
    <location>
        <position position="1"/>
    </location>
</feature>
<dbReference type="PROSITE" id="PS51751">
    <property type="entry name" value="EXPERA"/>
    <property type="match status" value="1"/>
</dbReference>
<dbReference type="AlphaFoldDB" id="A0A066VK26"/>
<proteinExistence type="inferred from homology"/>
<evidence type="ECO:0000256" key="5">
    <source>
        <dbReference type="ARBA" id="ARBA00023136"/>
    </source>
</evidence>
<evidence type="ECO:0000256" key="2">
    <source>
        <dbReference type="ARBA" id="ARBA00008337"/>
    </source>
</evidence>
<gene>
    <name evidence="9" type="ORF">K437DRAFT_226403</name>
</gene>
<keyword evidence="4 6" id="KW-1133">Transmembrane helix</keyword>
<reference evidence="9 10" key="1">
    <citation type="submission" date="2014-05" db="EMBL/GenBank/DDBJ databases">
        <title>Draft genome sequence of a rare smut relative, Tilletiaria anomala UBC 951.</title>
        <authorList>
            <consortium name="DOE Joint Genome Institute"/>
            <person name="Toome M."/>
            <person name="Kuo A."/>
            <person name="Henrissat B."/>
            <person name="Lipzen A."/>
            <person name="Tritt A."/>
            <person name="Yoshinaga Y."/>
            <person name="Zane M."/>
            <person name="Barry K."/>
            <person name="Grigoriev I.V."/>
            <person name="Spatafora J.W."/>
            <person name="Aimea M.C."/>
        </authorList>
    </citation>
    <scope>NUCLEOTIDE SEQUENCE [LARGE SCALE GENOMIC DNA]</scope>
    <source>
        <strain evidence="9 10">UBC 951</strain>
    </source>
</reference>
<keyword evidence="10" id="KW-1185">Reference proteome</keyword>
<feature type="transmembrane region" description="Helical" evidence="7">
    <location>
        <begin position="114"/>
        <end position="134"/>
    </location>
</feature>
<dbReference type="HOGENOM" id="CLU_072128_1_1_1"/>
<feature type="domain" description="EXPERA" evidence="8">
    <location>
        <begin position="1"/>
        <end position="133"/>
    </location>
</feature>
<comment type="caution">
    <text evidence="9">The sequence shown here is derived from an EMBL/GenBank/DDBJ whole genome shotgun (WGS) entry which is preliminary data.</text>
</comment>
<keyword evidence="3 6" id="KW-0812">Transmembrane</keyword>
<dbReference type="OrthoDB" id="58557at2759"/>
<dbReference type="PANTHER" id="PTHR14207">
    <property type="entry name" value="STEROL ISOMERASE"/>
    <property type="match status" value="1"/>
</dbReference>
<keyword evidence="5 6" id="KW-0472">Membrane</keyword>
<evidence type="ECO:0000256" key="4">
    <source>
        <dbReference type="ARBA" id="ARBA00022989"/>
    </source>
</evidence>
<evidence type="ECO:0000256" key="1">
    <source>
        <dbReference type="ARBA" id="ARBA00004141"/>
    </source>
</evidence>
<evidence type="ECO:0000259" key="8">
    <source>
        <dbReference type="PROSITE" id="PS51751"/>
    </source>
</evidence>